<evidence type="ECO:0000259" key="3">
    <source>
        <dbReference type="Pfam" id="PF13086"/>
    </source>
</evidence>
<dbReference type="InterPro" id="IPR027417">
    <property type="entry name" value="P-loop_NTPase"/>
</dbReference>
<keyword evidence="1" id="KW-0175">Coiled coil</keyword>
<feature type="domain" description="DNA2/NAM7 helicase-like C-terminal" evidence="4">
    <location>
        <begin position="855"/>
        <end position="1104"/>
    </location>
</feature>
<dbReference type="InterPro" id="IPR041677">
    <property type="entry name" value="DNA2/NAM7_AAA_11"/>
</dbReference>
<feature type="coiled-coil region" evidence="1">
    <location>
        <begin position="598"/>
        <end position="625"/>
    </location>
</feature>
<feature type="region of interest" description="Disordered" evidence="2">
    <location>
        <begin position="163"/>
        <end position="183"/>
    </location>
</feature>
<evidence type="ECO:0000256" key="2">
    <source>
        <dbReference type="SAM" id="MobiDB-lite"/>
    </source>
</evidence>
<accession>A0A5P6VS39</accession>
<evidence type="ECO:0000313" key="5">
    <source>
        <dbReference type="EMBL" id="QFJ55280.1"/>
    </source>
</evidence>
<dbReference type="SUPFAM" id="SSF52540">
    <property type="entry name" value="P-loop containing nucleoside triphosphate hydrolases"/>
    <property type="match status" value="1"/>
</dbReference>
<feature type="compositionally biased region" description="Acidic residues" evidence="2">
    <location>
        <begin position="167"/>
        <end position="179"/>
    </location>
</feature>
<dbReference type="Pfam" id="PF13086">
    <property type="entry name" value="AAA_11"/>
    <property type="match status" value="1"/>
</dbReference>
<dbReference type="RefSeq" id="WP_151623903.1">
    <property type="nucleotide sequence ID" value="NZ_CP043028.1"/>
</dbReference>
<evidence type="ECO:0000256" key="1">
    <source>
        <dbReference type="SAM" id="Coils"/>
    </source>
</evidence>
<dbReference type="PANTHER" id="PTHR10887:SF495">
    <property type="entry name" value="HELICASE SENATAXIN ISOFORM X1-RELATED"/>
    <property type="match status" value="1"/>
</dbReference>
<sequence length="1140" mass="130967">MKISEIKIDGQSELKDVSCHVLGARDIVSKSGHVAYLGENSFELVTKDNAIPFSIDDLSDCKMVTDFINRHYYCLAEITSTSSNKESGVIFLHFVFFCNCKRMGRMPLILSENALQYLFKFWKVDNKVDKVYAHLQEQFELTNGLESCFAFESSEKNIKAFSNVEQTENDADEEDDEDTSGEKSRVLVLHGKSIKLYVTLRGKAFEEKLYVERVIKNSNRKPANLMLGIGSLEFTDTGAVLSLNAKKFYDENKGYLDLWNEYSEKEGNFILANARAVGLITLSKKSLSFETAGGVYVGVSDYERLCKLISDNSYLVFADEKPVYLEDPDMTWKEYDDYQEERRRLRIKPEHGTVVKLLRKKNGGFVLDLSQLSLPDSRYVYLSIYGDEKQIQRRKDARRRIASGESANRSLGLILEGELPDVFEDTKNRVKVDPLSSFVAEKIFKNPPTETQKNAIDIALNTPDIAIIQGPPGTGKTTVITAIIERLNEISNKKTVNNGQVLITSFQHDAVRNVIERLSVNSLPTVKFGKQEKDGEEDRTKEVIIEKWCTNYAEALKNSNPDLIQSKDMRDLAKAYNFYQAYPSDSKAVEFLECAKRLNNEQALNEIIERLLEEYSQNVSNDKNDFIDFVRRLRVTKEGFSDDGADNAYDLLQELESLGLDRKKRDIEWLLSVLEEASDCFDNEPNDELLNELVKVKKFLLGKCMPRITYSEKKANHEITDIYLALQEHLKKRENKEIEILSELLKEVEGNSDEVERTLNNYLYVYSATTQQSEGSEIKDAKGVELWEHPEYETVIVDEAARVSPIDLMIPLAQGKRRIILVGDHRQLPHIYNEEVLESIDVSKLENLEMDNIKKSMFEYLLGKAKKLEEQDHIPRTIVLDAQYRMHPMLGNFINETFYAPHNESFTSPLEESFYRQGLYKKPVMWVNMPNDKGPERKEGTSRARDCEARCIVELIKKHIKSSEGKALSYGVISFYSEQVRLIKRLLKADDELKEYQDKVKEIRVGSVDAFQGMEFDVIYLSVVRTNKKDPMYTDLETRKQEPVDFSILSQDEIELEKDKKALKIYRDYKEQVGLQNYGFLISENRLCVSLSRQKKLLIVVGDRNIFCEGKWDKLAEVCVPGMWKLLRLCEREGVVVDGT</sequence>
<dbReference type="CDD" id="cd18808">
    <property type="entry name" value="SF1_C_Upf1"/>
    <property type="match status" value="1"/>
</dbReference>
<name>A0A5P6VS39_PSEXY</name>
<dbReference type="Gene3D" id="3.40.50.300">
    <property type="entry name" value="P-loop containing nucleotide triphosphate hydrolases"/>
    <property type="match status" value="3"/>
</dbReference>
<dbReference type="InterPro" id="IPR047187">
    <property type="entry name" value="SF1_C_Upf1"/>
</dbReference>
<evidence type="ECO:0000313" key="6">
    <source>
        <dbReference type="Proteomes" id="UP000327030"/>
    </source>
</evidence>
<gene>
    <name evidence="5" type="ORF">FXF36_10600</name>
</gene>
<evidence type="ECO:0000259" key="4">
    <source>
        <dbReference type="Pfam" id="PF13087"/>
    </source>
</evidence>
<reference evidence="6" key="1">
    <citation type="submission" date="2019-08" db="EMBL/GenBank/DDBJ databases">
        <title>Complete Genome Sequence of the Polysaccharide-Degrading Rumen Bacterium Pseudobutyrivibrio xylanivorans MA3014.</title>
        <authorList>
            <person name="Palevich N."/>
            <person name="Maclean P.H."/>
            <person name="Kelly W.J."/>
            <person name="Leahy S.C."/>
            <person name="Rakonjac J."/>
            <person name="Attwood G.T."/>
        </authorList>
    </citation>
    <scope>NUCLEOTIDE SEQUENCE [LARGE SCALE GENOMIC DNA]</scope>
    <source>
        <strain evidence="6">MA3014</strain>
    </source>
</reference>
<dbReference type="EMBL" id="CP043028">
    <property type="protein sequence ID" value="QFJ55280.1"/>
    <property type="molecule type" value="Genomic_DNA"/>
</dbReference>
<organism evidence="5 6">
    <name type="scientific">Pseudobutyrivibrio xylanivorans</name>
    <dbReference type="NCBI Taxonomy" id="185007"/>
    <lineage>
        <taxon>Bacteria</taxon>
        <taxon>Bacillati</taxon>
        <taxon>Bacillota</taxon>
        <taxon>Clostridia</taxon>
        <taxon>Lachnospirales</taxon>
        <taxon>Lachnospiraceae</taxon>
        <taxon>Pseudobutyrivibrio</taxon>
    </lineage>
</organism>
<dbReference type="GO" id="GO:0004386">
    <property type="term" value="F:helicase activity"/>
    <property type="evidence" value="ECO:0007669"/>
    <property type="project" value="InterPro"/>
</dbReference>
<dbReference type="InterPro" id="IPR041679">
    <property type="entry name" value="DNA2/NAM7-like_C"/>
</dbReference>
<feature type="domain" description="DNA2/NAM7 helicase helicase" evidence="3">
    <location>
        <begin position="450"/>
        <end position="829"/>
    </location>
</feature>
<protein>
    <submittedName>
        <fullName evidence="5">AAA family ATPase</fullName>
    </submittedName>
</protein>
<feature type="coiled-coil region" evidence="1">
    <location>
        <begin position="731"/>
        <end position="758"/>
    </location>
</feature>
<dbReference type="PANTHER" id="PTHR10887">
    <property type="entry name" value="DNA2/NAM7 HELICASE FAMILY"/>
    <property type="match status" value="1"/>
</dbReference>
<dbReference type="OrthoDB" id="9757917at2"/>
<dbReference type="Proteomes" id="UP000327030">
    <property type="component" value="Chromosome 1"/>
</dbReference>
<dbReference type="Pfam" id="PF13087">
    <property type="entry name" value="AAA_12"/>
    <property type="match status" value="1"/>
</dbReference>
<proteinExistence type="predicted"/>
<dbReference type="AlphaFoldDB" id="A0A5P6VS39"/>
<dbReference type="KEGG" id="pxv:FXF36_10600"/>
<dbReference type="InterPro" id="IPR045055">
    <property type="entry name" value="DNA2/NAM7-like"/>
</dbReference>